<reference evidence="1 2" key="1">
    <citation type="submission" date="2019-06" db="EMBL/GenBank/DDBJ databases">
        <title>Sequencing the genomes of 1000 actinobacteria strains.</title>
        <authorList>
            <person name="Klenk H.-P."/>
        </authorList>
    </citation>
    <scope>NUCLEOTIDE SEQUENCE [LARGE SCALE GENOMIC DNA]</scope>
    <source>
        <strain evidence="1 2">DSM 102200</strain>
    </source>
</reference>
<comment type="caution">
    <text evidence="1">The sequence shown here is derived from an EMBL/GenBank/DDBJ whole genome shotgun (WGS) entry which is preliminary data.</text>
</comment>
<evidence type="ECO:0000313" key="2">
    <source>
        <dbReference type="Proteomes" id="UP000316096"/>
    </source>
</evidence>
<dbReference type="AlphaFoldDB" id="A0A543CG39"/>
<gene>
    <name evidence="1" type="ORF">FB559_1557</name>
</gene>
<proteinExistence type="predicted"/>
<keyword evidence="2" id="KW-1185">Reference proteome</keyword>
<accession>A0A543CG39</accession>
<evidence type="ECO:0000313" key="1">
    <source>
        <dbReference type="EMBL" id="TQL96038.1"/>
    </source>
</evidence>
<name>A0A543CG39_9ACTN</name>
<organism evidence="1 2">
    <name type="scientific">Actinoallomurus bryophytorum</name>
    <dbReference type="NCBI Taxonomy" id="1490222"/>
    <lineage>
        <taxon>Bacteria</taxon>
        <taxon>Bacillati</taxon>
        <taxon>Actinomycetota</taxon>
        <taxon>Actinomycetes</taxon>
        <taxon>Streptosporangiales</taxon>
        <taxon>Thermomonosporaceae</taxon>
        <taxon>Actinoallomurus</taxon>
    </lineage>
</organism>
<protein>
    <submittedName>
        <fullName evidence="1">Uncharacterized protein</fullName>
    </submittedName>
</protein>
<dbReference type="Proteomes" id="UP000316096">
    <property type="component" value="Unassembled WGS sequence"/>
</dbReference>
<dbReference type="EMBL" id="VFOZ01000001">
    <property type="protein sequence ID" value="TQL96038.1"/>
    <property type="molecule type" value="Genomic_DNA"/>
</dbReference>
<sequence>MSTRNKRRRCVVCRKPLPDDSTRDKCPRFCQHQTVLFPRRLALRLARTRGGGR</sequence>